<organism evidence="1 2">
    <name type="scientific">Paraburkholderia phymatum</name>
    <dbReference type="NCBI Taxonomy" id="148447"/>
    <lineage>
        <taxon>Bacteria</taxon>
        <taxon>Pseudomonadati</taxon>
        <taxon>Pseudomonadota</taxon>
        <taxon>Betaproteobacteria</taxon>
        <taxon>Burkholderiales</taxon>
        <taxon>Burkholderiaceae</taxon>
        <taxon>Paraburkholderia</taxon>
    </lineage>
</organism>
<keyword evidence="2" id="KW-1185">Reference proteome</keyword>
<proteinExistence type="predicted"/>
<comment type="caution">
    <text evidence="1">The sequence shown here is derived from an EMBL/GenBank/DDBJ whole genome shotgun (WGS) entry which is preliminary data.</text>
</comment>
<evidence type="ECO:0000313" key="1">
    <source>
        <dbReference type="EMBL" id="MEX3935930.1"/>
    </source>
</evidence>
<reference evidence="1" key="1">
    <citation type="submission" date="2024-07" db="EMBL/GenBank/DDBJ databases">
        <title>A survey of Mimosa microsymbionts across Brazilian biomes reveals a high diversity of Paraburkholderia nodulating endemic species, but also that Cupriavidus is common as a symbiont of widespread species.</title>
        <authorList>
            <person name="Rouws L."/>
            <person name="Barauna A."/>
            <person name="Beukes C."/>
            <person name="Rouws J.R.C."/>
            <person name="De Faria S.M."/>
            <person name="Gross E."/>
            <person name="Bueno Dos Reis Junior F."/>
            <person name="Simon M.F."/>
            <person name="Maluk M."/>
            <person name="Odee D.W."/>
            <person name="Kenicer G."/>
            <person name="Young J.P.W."/>
            <person name="Reis V.M."/>
            <person name="Zilli J."/>
            <person name="James E.K."/>
        </authorList>
    </citation>
    <scope>NUCLEOTIDE SEQUENCE</scope>
    <source>
        <strain evidence="1">EG181B</strain>
    </source>
</reference>
<gene>
    <name evidence="1" type="ORF">AB4Y32_29765</name>
</gene>
<accession>A0ACC6U8X1</accession>
<evidence type="ECO:0000313" key="2">
    <source>
        <dbReference type="Proteomes" id="UP001558850"/>
    </source>
</evidence>
<sequence>MTTHQYASPLADDLAAVLVGSEALWRELNGVHVLVTGGTGFVGCWLLEAALWARARFRIDLRISVLARRPERLAAIAPHLAADPAITLVRGDIRNGDLPSHDGQAGDGRRVPYTHVIHAATATNVSLDNPPPLAAFDASVMGTRHVLDLCERHAVKRFLLISSGAVYGRTHALDRPLTESDPLASVRGDLAGAYALGKAAAEFLSVASGAAHGFTAVAARCFSFIGPYQPFNSGFAAGNFMRDALEGKSIQIKGDGTPIRSYLYGADMAMWLWTMLLRGEHGEIFNVGSDRPISIGELARQIAREVPAAVPVRECPVVVAGQPTGHRPELFAPDVGLARARLGLDVVTPLDAAIRRTAAWAATAGAANQATLCAPPCYEPAERT</sequence>
<name>A0ACC6U8X1_9BURK</name>
<dbReference type="Proteomes" id="UP001558850">
    <property type="component" value="Unassembled WGS sequence"/>
</dbReference>
<dbReference type="EMBL" id="JBFRCH010000025">
    <property type="protein sequence ID" value="MEX3935930.1"/>
    <property type="molecule type" value="Genomic_DNA"/>
</dbReference>
<protein>
    <submittedName>
        <fullName evidence="1">NAD-dependent epimerase/dehydratase family protein</fullName>
    </submittedName>
</protein>